<keyword evidence="1" id="KW-0808">Transferase</keyword>
<sequence>MAEAVIENHFLRDIKGNLRAFGSQRMRCSKCNAKYRRIPLSGKCTRCGSKILPTVHIASVKKYLDVSLRMAKEYHLSDYTRQRLELLQKDVNTLFPDAGKQQKALTDFM</sequence>
<gene>
    <name evidence="1" type="primary">polC</name>
    <name evidence="1" type="ORF">GNACHGJL_00036</name>
</gene>
<dbReference type="EC" id="2.7.7.7" evidence="1"/>
<dbReference type="EMBL" id="MT631588">
    <property type="protein sequence ID" value="QNO54654.1"/>
    <property type="molecule type" value="Genomic_DNA"/>
</dbReference>
<keyword evidence="1" id="KW-0548">Nucleotidyltransferase</keyword>
<dbReference type="InterPro" id="IPR004475">
    <property type="entry name" value="PolC_DP2"/>
</dbReference>
<proteinExistence type="predicted"/>
<accession>A0A7G9Z320</accession>
<name>A0A7G9Z320_9EURY</name>
<dbReference type="GO" id="GO:0006260">
    <property type="term" value="P:DNA replication"/>
    <property type="evidence" value="ECO:0007669"/>
    <property type="project" value="InterPro"/>
</dbReference>
<dbReference type="PANTHER" id="PTHR42210:SF1">
    <property type="entry name" value="DNA POLYMERASE II LARGE SUBUNIT"/>
    <property type="match status" value="1"/>
</dbReference>
<organism evidence="1">
    <name type="scientific">Candidatus Methanophaga sp. ANME-1 ERB7</name>
    <dbReference type="NCBI Taxonomy" id="2759913"/>
    <lineage>
        <taxon>Archaea</taxon>
        <taxon>Methanobacteriati</taxon>
        <taxon>Methanobacteriota</taxon>
        <taxon>Stenosarchaea group</taxon>
        <taxon>Methanomicrobia</taxon>
        <taxon>Candidatus Methanophagales</taxon>
        <taxon>Candidatus Methanophagaceae</taxon>
        <taxon>Candidatus Methanophaga</taxon>
    </lineage>
</organism>
<reference evidence="1" key="1">
    <citation type="submission" date="2020-06" db="EMBL/GenBank/DDBJ databases">
        <title>Unique genomic features of the anaerobic methanotrophic archaea.</title>
        <authorList>
            <person name="Chadwick G.L."/>
            <person name="Skennerton C.T."/>
            <person name="Laso-Perez R."/>
            <person name="Leu A.O."/>
            <person name="Speth D.R."/>
            <person name="Yu H."/>
            <person name="Morgan-Lang C."/>
            <person name="Hatzenpichler R."/>
            <person name="Goudeau D."/>
            <person name="Malmstrom R."/>
            <person name="Brazelton W.J."/>
            <person name="Woyke T."/>
            <person name="Hallam S.J."/>
            <person name="Tyson G.W."/>
            <person name="Wegener G."/>
            <person name="Boetius A."/>
            <person name="Orphan V."/>
        </authorList>
    </citation>
    <scope>NUCLEOTIDE SEQUENCE</scope>
</reference>
<dbReference type="AlphaFoldDB" id="A0A7G9Z320"/>
<dbReference type="GO" id="GO:0003677">
    <property type="term" value="F:DNA binding"/>
    <property type="evidence" value="ECO:0007669"/>
    <property type="project" value="InterPro"/>
</dbReference>
<evidence type="ECO:0000313" key="1">
    <source>
        <dbReference type="EMBL" id="QNO54654.1"/>
    </source>
</evidence>
<protein>
    <submittedName>
        <fullName evidence="1">DNA polymerase II large subunit</fullName>
        <ecNumber evidence="1">2.7.7.7</ecNumber>
    </submittedName>
</protein>
<dbReference type="PANTHER" id="PTHR42210">
    <property type="entry name" value="DNA POLYMERASE II LARGE SUBUNIT"/>
    <property type="match status" value="1"/>
</dbReference>
<dbReference type="GO" id="GO:0003887">
    <property type="term" value="F:DNA-directed DNA polymerase activity"/>
    <property type="evidence" value="ECO:0007669"/>
    <property type="project" value="UniProtKB-EC"/>
</dbReference>